<evidence type="ECO:0000313" key="1">
    <source>
        <dbReference type="EMBL" id="KVH91655.1"/>
    </source>
</evidence>
<dbReference type="EMBL" id="LEKV01004913">
    <property type="protein sequence ID" value="KVH91655.1"/>
    <property type="molecule type" value="Genomic_DNA"/>
</dbReference>
<organism evidence="1 2">
    <name type="scientific">Cynara cardunculus var. scolymus</name>
    <name type="common">Globe artichoke</name>
    <name type="synonym">Cynara scolymus</name>
    <dbReference type="NCBI Taxonomy" id="59895"/>
    <lineage>
        <taxon>Eukaryota</taxon>
        <taxon>Viridiplantae</taxon>
        <taxon>Streptophyta</taxon>
        <taxon>Embryophyta</taxon>
        <taxon>Tracheophyta</taxon>
        <taxon>Spermatophyta</taxon>
        <taxon>Magnoliopsida</taxon>
        <taxon>eudicotyledons</taxon>
        <taxon>Gunneridae</taxon>
        <taxon>Pentapetalae</taxon>
        <taxon>asterids</taxon>
        <taxon>campanulids</taxon>
        <taxon>Asterales</taxon>
        <taxon>Asteraceae</taxon>
        <taxon>Carduoideae</taxon>
        <taxon>Cardueae</taxon>
        <taxon>Carduinae</taxon>
        <taxon>Cynara</taxon>
    </lineage>
</organism>
<name>A0A103XJ05_CYNCS</name>
<comment type="caution">
    <text evidence="1">The sequence shown here is derived from an EMBL/GenBank/DDBJ whole genome shotgun (WGS) entry which is preliminary data.</text>
</comment>
<dbReference type="AlphaFoldDB" id="A0A103XJ05"/>
<proteinExistence type="predicted"/>
<sequence length="177" mass="19369">MKFRSPDKVTSLPLLSLSFSSFAFLATGSFSSPFLSSEQSISSITIMDLLDVSMSSFLKSVLSLTELPLPGFYGNGFTFIDHMFQVNFGDDVSVFAMASELTFGSIGGVGAEIAFDGDIRVVSLEPISLILMESDMKIRVDVTNKFMEVFFDLVTEFLGKPLLEDGPYEHKTSHQGS</sequence>
<evidence type="ECO:0000313" key="2">
    <source>
        <dbReference type="Proteomes" id="UP000243975"/>
    </source>
</evidence>
<dbReference type="Gramene" id="KVH91655">
    <property type="protein sequence ID" value="KVH91655"/>
    <property type="gene ID" value="Ccrd_006328"/>
</dbReference>
<gene>
    <name evidence="1" type="ORF">Ccrd_006328</name>
</gene>
<keyword evidence="2" id="KW-1185">Reference proteome</keyword>
<accession>A0A103XJ05</accession>
<protein>
    <submittedName>
        <fullName evidence="1">Uncharacterized protein</fullName>
    </submittedName>
</protein>
<reference evidence="1 2" key="1">
    <citation type="journal article" date="2016" name="Sci. Rep.">
        <title>The genome sequence of the outbreeding globe artichoke constructed de novo incorporating a phase-aware low-pass sequencing strategy of F1 progeny.</title>
        <authorList>
            <person name="Scaglione D."/>
            <person name="Reyes-Chin-Wo S."/>
            <person name="Acquadro A."/>
            <person name="Froenicke L."/>
            <person name="Portis E."/>
            <person name="Beitel C."/>
            <person name="Tirone M."/>
            <person name="Mauro R."/>
            <person name="Lo Monaco A."/>
            <person name="Mauromicale G."/>
            <person name="Faccioli P."/>
            <person name="Cattivelli L."/>
            <person name="Rieseberg L."/>
            <person name="Michelmore R."/>
            <person name="Lanteri S."/>
        </authorList>
    </citation>
    <scope>NUCLEOTIDE SEQUENCE [LARGE SCALE GENOMIC DNA]</scope>
    <source>
        <strain evidence="1">2C</strain>
    </source>
</reference>
<dbReference type="Proteomes" id="UP000243975">
    <property type="component" value="Unassembled WGS sequence"/>
</dbReference>